<dbReference type="PATRIC" id="fig|997355.3.peg.11"/>
<proteinExistence type="predicted"/>
<dbReference type="AlphaFoldDB" id="G4CU05"/>
<evidence type="ECO:0000313" key="2">
    <source>
        <dbReference type="EMBL" id="EGY79246.1"/>
    </source>
</evidence>
<organism evidence="2 3">
    <name type="scientific">Cutibacterium avidum ATCC 25577</name>
    <dbReference type="NCBI Taxonomy" id="997355"/>
    <lineage>
        <taxon>Bacteria</taxon>
        <taxon>Bacillati</taxon>
        <taxon>Actinomycetota</taxon>
        <taxon>Actinomycetes</taxon>
        <taxon>Propionibacteriales</taxon>
        <taxon>Propionibacteriaceae</taxon>
        <taxon>Cutibacterium</taxon>
    </lineage>
</organism>
<protein>
    <submittedName>
        <fullName evidence="2">VPDSG-CTERM exosortase interaction domain protein</fullName>
    </submittedName>
</protein>
<accession>G4CU05</accession>
<keyword evidence="3" id="KW-1185">Reference proteome</keyword>
<reference evidence="2 3" key="1">
    <citation type="submission" date="2011-06" db="EMBL/GenBank/DDBJ databases">
        <authorList>
            <person name="Muzny D."/>
            <person name="Qin X."/>
            <person name="Deng J."/>
            <person name="Jiang H."/>
            <person name="Liu Y."/>
            <person name="Qu J."/>
            <person name="Song X.-Z."/>
            <person name="Zhang L."/>
            <person name="Thornton R."/>
            <person name="Coyle M."/>
            <person name="Francisco L."/>
            <person name="Jackson L."/>
            <person name="Javaid M."/>
            <person name="Korchina V."/>
            <person name="Kovar C."/>
            <person name="Mata R."/>
            <person name="Mathew T."/>
            <person name="Ngo R."/>
            <person name="Nguyen L."/>
            <person name="Nguyen N."/>
            <person name="Okwuonu G."/>
            <person name="Ongeri F."/>
            <person name="Pham C."/>
            <person name="Simmons D."/>
            <person name="Wilczek-Boney K."/>
            <person name="Hale W."/>
            <person name="Jakkamsetti A."/>
            <person name="Pham P."/>
            <person name="Ruth R."/>
            <person name="San Lucas F."/>
            <person name="Warren J."/>
            <person name="Zhang J."/>
            <person name="Zhao Z."/>
            <person name="Zhou C."/>
            <person name="Zhu D."/>
            <person name="Lee S."/>
            <person name="Bess C."/>
            <person name="Blankenburg K."/>
            <person name="Forbes L."/>
            <person name="Fu Q."/>
            <person name="Gubbala S."/>
            <person name="Hirani K."/>
            <person name="Jayaseelan J.C."/>
            <person name="Lara F."/>
            <person name="Munidasa M."/>
            <person name="Palculict T."/>
            <person name="Patil S."/>
            <person name="Pu L.-L."/>
            <person name="Saada N."/>
            <person name="Tang L."/>
            <person name="Weissenberger G."/>
            <person name="Zhu Y."/>
            <person name="Hemphill L."/>
            <person name="Shang Y."/>
            <person name="Youmans B."/>
            <person name="Ayvaz T."/>
            <person name="Ross M."/>
            <person name="Santibanez J."/>
            <person name="Aqrawi P."/>
            <person name="Gross S."/>
            <person name="Joshi V."/>
            <person name="Fowler G."/>
            <person name="Nazareth L."/>
            <person name="Reid J."/>
            <person name="Worley K."/>
            <person name="Petrosino J."/>
            <person name="Highlander S."/>
            <person name="Gibbs R."/>
        </authorList>
    </citation>
    <scope>NUCLEOTIDE SEQUENCE [LARGE SCALE GENOMIC DNA]</scope>
    <source>
        <strain evidence="2 3">ATCC 25577</strain>
    </source>
</reference>
<gene>
    <name evidence="2" type="ORF">HMPREF9153_0011</name>
</gene>
<evidence type="ECO:0000313" key="3">
    <source>
        <dbReference type="Proteomes" id="UP000005332"/>
    </source>
</evidence>
<dbReference type="HOGENOM" id="CLU_153212_0_0_11"/>
<dbReference type="Proteomes" id="UP000005332">
    <property type="component" value="Unassembled WGS sequence"/>
</dbReference>
<dbReference type="EMBL" id="AGBA01000001">
    <property type="protein sequence ID" value="EGY79246.1"/>
    <property type="molecule type" value="Genomic_DNA"/>
</dbReference>
<dbReference type="Pfam" id="PF07179">
    <property type="entry name" value="SseB"/>
    <property type="match status" value="1"/>
</dbReference>
<sequence>MRAALAACLTDDPDTYRNAYLEAISTLCAGVRLFMPVMTDEVGEIGAVKLTNGQGSTALLAFTGIDSLTAWDSRARPVPGPLPDLAATVTEVQADALLIDVAGPAPLVLGPDVLGPIEHGGKLVKFADGWGWVRREDPS</sequence>
<evidence type="ECO:0000259" key="1">
    <source>
        <dbReference type="Pfam" id="PF07179"/>
    </source>
</evidence>
<comment type="caution">
    <text evidence="2">The sequence shown here is derived from an EMBL/GenBank/DDBJ whole genome shotgun (WGS) entry which is preliminary data.</text>
</comment>
<dbReference type="InterPro" id="IPR009839">
    <property type="entry name" value="SseB_N"/>
</dbReference>
<feature type="domain" description="SseB protein N-terminal" evidence="1">
    <location>
        <begin position="2"/>
        <end position="114"/>
    </location>
</feature>
<name>G4CU05_9ACTN</name>